<keyword evidence="2" id="KW-1185">Reference proteome</keyword>
<name>A0A7G4AWF5_9CAUD</name>
<proteinExistence type="predicted"/>
<dbReference type="Proteomes" id="UP000515922">
    <property type="component" value="Segment"/>
</dbReference>
<gene>
    <name evidence="1" type="ORF">HUN41_00257</name>
</gene>
<sequence length="84" mass="9905">MELERLAESIYTVFVENQYKWRIDGLLKLPRIQDIVDTLVIVDEYVKSMPDGSRFEVGRLIFQKIGDKIDVYVLHGTMEIKEEE</sequence>
<organism evidence="1 2">
    <name type="scientific">Streptomyces phage Coruscant</name>
    <dbReference type="NCBI Taxonomy" id="2739834"/>
    <lineage>
        <taxon>Viruses</taxon>
        <taxon>Duplodnaviria</taxon>
        <taxon>Heunggongvirae</taxon>
        <taxon>Uroviricota</taxon>
        <taxon>Caudoviricetes</taxon>
        <taxon>Stanwilliamsviridae</taxon>
        <taxon>Boydwoodruffvirinae</taxon>
        <taxon>Coruscantvirus</taxon>
        <taxon>Coruscantvirus coruscant</taxon>
    </lineage>
</organism>
<dbReference type="EMBL" id="MT711976">
    <property type="protein sequence ID" value="QMP84345.1"/>
    <property type="molecule type" value="Genomic_DNA"/>
</dbReference>
<reference evidence="1 2" key="1">
    <citation type="submission" date="2020-07" db="EMBL/GenBank/DDBJ databases">
        <title>Streptomyces phage Genome sequencing and assembly.</title>
        <authorList>
            <person name="Sharma V."/>
            <person name="Hardy A."/>
            <person name="Frunzke J."/>
        </authorList>
    </citation>
    <scope>NUCLEOTIDE SEQUENCE [LARGE SCALE GENOMIC DNA]</scope>
</reference>
<evidence type="ECO:0000313" key="1">
    <source>
        <dbReference type="EMBL" id="QMP84345.1"/>
    </source>
</evidence>
<accession>A0A7G4AWF5</accession>
<evidence type="ECO:0000313" key="2">
    <source>
        <dbReference type="Proteomes" id="UP000515922"/>
    </source>
</evidence>
<protein>
    <submittedName>
        <fullName evidence="1">Uncharacterized protein</fullName>
    </submittedName>
</protein>